<feature type="transmembrane region" description="Helical" evidence="5">
    <location>
        <begin position="178"/>
        <end position="205"/>
    </location>
</feature>
<dbReference type="InterPro" id="IPR017452">
    <property type="entry name" value="GPCR_Rhodpsn_7TM"/>
</dbReference>
<gene>
    <name evidence="7" type="primary">gcr146</name>
</gene>
<dbReference type="AlphaFoldDB" id="A0A193KUE9"/>
<dbReference type="EMBL" id="KX018942">
    <property type="protein sequence ID" value="ANO39103.1"/>
    <property type="molecule type" value="mRNA"/>
</dbReference>
<evidence type="ECO:0000256" key="3">
    <source>
        <dbReference type="ARBA" id="ARBA00022989"/>
    </source>
</evidence>
<protein>
    <submittedName>
        <fullName evidence="7">GCR146</fullName>
    </submittedName>
</protein>
<evidence type="ECO:0000256" key="2">
    <source>
        <dbReference type="ARBA" id="ARBA00022692"/>
    </source>
</evidence>
<dbReference type="PROSITE" id="PS50262">
    <property type="entry name" value="G_PROTEIN_RECEP_F1_2"/>
    <property type="match status" value="1"/>
</dbReference>
<feature type="transmembrane region" description="Helical" evidence="5">
    <location>
        <begin position="82"/>
        <end position="100"/>
    </location>
</feature>
<dbReference type="SUPFAM" id="SSF81321">
    <property type="entry name" value="Family A G protein-coupled receptor-like"/>
    <property type="match status" value="1"/>
</dbReference>
<keyword evidence="4 5" id="KW-0472">Membrane</keyword>
<dbReference type="PROSITE" id="PS00237">
    <property type="entry name" value="G_PROTEIN_RECEP_F1_1"/>
    <property type="match status" value="1"/>
</dbReference>
<dbReference type="Pfam" id="PF00001">
    <property type="entry name" value="7tm_1"/>
    <property type="match status" value="1"/>
</dbReference>
<reference evidence="7" key="1">
    <citation type="journal article" date="2016" name="PLoS Biol.">
        <title>GPCRs Direct Germline Development and Somatic Gonad Function in Planarians.</title>
        <authorList>
            <person name="Saberi A."/>
            <person name="Jamal A."/>
            <person name="Beets I."/>
            <person name="Schoofs L."/>
            <person name="Newmark P.A."/>
        </authorList>
    </citation>
    <scope>NUCLEOTIDE SEQUENCE</scope>
</reference>
<dbReference type="GO" id="GO:0016020">
    <property type="term" value="C:membrane"/>
    <property type="evidence" value="ECO:0007669"/>
    <property type="project" value="UniProtKB-SubCell"/>
</dbReference>
<evidence type="ECO:0000256" key="1">
    <source>
        <dbReference type="ARBA" id="ARBA00004370"/>
    </source>
</evidence>
<proteinExistence type="evidence at transcript level"/>
<feature type="transmembrane region" description="Helical" evidence="5">
    <location>
        <begin position="132"/>
        <end position="158"/>
    </location>
</feature>
<organism evidence="7">
    <name type="scientific">Schmidtea mediterranea</name>
    <name type="common">Freshwater planarian flatworm</name>
    <dbReference type="NCBI Taxonomy" id="79327"/>
    <lineage>
        <taxon>Eukaryota</taxon>
        <taxon>Metazoa</taxon>
        <taxon>Spiralia</taxon>
        <taxon>Lophotrochozoa</taxon>
        <taxon>Platyhelminthes</taxon>
        <taxon>Rhabditophora</taxon>
        <taxon>Seriata</taxon>
        <taxon>Tricladida</taxon>
        <taxon>Continenticola</taxon>
        <taxon>Geoplanoidea</taxon>
        <taxon>Dugesiidae</taxon>
        <taxon>Schmidtea</taxon>
    </lineage>
</organism>
<evidence type="ECO:0000259" key="6">
    <source>
        <dbReference type="PROSITE" id="PS50262"/>
    </source>
</evidence>
<feature type="transmembrane region" description="Helical" evidence="5">
    <location>
        <begin position="226"/>
        <end position="257"/>
    </location>
</feature>
<feature type="transmembrane region" description="Helical" evidence="5">
    <location>
        <begin position="269"/>
        <end position="290"/>
    </location>
</feature>
<evidence type="ECO:0000313" key="7">
    <source>
        <dbReference type="EMBL" id="ANO39103.1"/>
    </source>
</evidence>
<keyword evidence="2 5" id="KW-0812">Transmembrane</keyword>
<sequence length="309" mass="36427">MYFLVKTECGDNEIFFGFRASLLIFLCIINIYFFIVSFKFKITSRNGLTLIRCQSVVSFILIVIYFFDYFRENEKFSNENKIYSIFYCYIWYFSIFYWIFSTISVYIMALISFDRFICIVFPLYYKKLTVRFIFILLLIMSFCVSIVCVVSTILYVNIAKNNNTDLYFCTSKITISGAIINTCFHGLIPIISLAGFNAMSARNLARNSKTQLLRLDDIKRLKRTNLCYRFSISSFIMTILYLIGIIWCIILNILWMLQTINISNNCIVSIYYFVFIVLTAVNPFVHFILFRKARNYCLYTIACGKCEIF</sequence>
<keyword evidence="3 5" id="KW-1133">Transmembrane helix</keyword>
<feature type="transmembrane region" description="Helical" evidence="5">
    <location>
        <begin position="16"/>
        <end position="35"/>
    </location>
</feature>
<dbReference type="GO" id="GO:0004930">
    <property type="term" value="F:G protein-coupled receptor activity"/>
    <property type="evidence" value="ECO:0007669"/>
    <property type="project" value="InterPro"/>
</dbReference>
<accession>A0A193KUE9</accession>
<dbReference type="Gene3D" id="1.20.1070.10">
    <property type="entry name" value="Rhodopsin 7-helix transmembrane proteins"/>
    <property type="match status" value="1"/>
</dbReference>
<evidence type="ECO:0000256" key="5">
    <source>
        <dbReference type="SAM" id="Phobius"/>
    </source>
</evidence>
<feature type="transmembrane region" description="Helical" evidence="5">
    <location>
        <begin position="47"/>
        <end position="70"/>
    </location>
</feature>
<dbReference type="InterPro" id="IPR000276">
    <property type="entry name" value="GPCR_Rhodpsn"/>
</dbReference>
<dbReference type="CDD" id="cd00637">
    <property type="entry name" value="7tm_classA_rhodopsin-like"/>
    <property type="match status" value="1"/>
</dbReference>
<name>A0A193KUE9_SCHMD</name>
<evidence type="ECO:0000256" key="4">
    <source>
        <dbReference type="ARBA" id="ARBA00023136"/>
    </source>
</evidence>
<feature type="domain" description="G-protein coupled receptors family 1 profile" evidence="6">
    <location>
        <begin position="29"/>
        <end position="290"/>
    </location>
</feature>
<comment type="subcellular location">
    <subcellularLocation>
        <location evidence="1">Membrane</location>
    </subcellularLocation>
</comment>